<dbReference type="EMBL" id="SDMP01000002">
    <property type="protein sequence ID" value="RYR71651.1"/>
    <property type="molecule type" value="Genomic_DNA"/>
</dbReference>
<dbReference type="GO" id="GO:0030599">
    <property type="term" value="F:pectinesterase activity"/>
    <property type="evidence" value="ECO:0007669"/>
    <property type="project" value="UniProtKB-UniRule"/>
</dbReference>
<keyword evidence="12" id="KW-0961">Cell wall biogenesis/degradation</keyword>
<dbReference type="InterPro" id="IPR006501">
    <property type="entry name" value="Pectinesterase_inhib_dom"/>
</dbReference>
<keyword evidence="8 14" id="KW-0378">Hydrolase</keyword>
<evidence type="ECO:0000256" key="14">
    <source>
        <dbReference type="RuleBase" id="RU000589"/>
    </source>
</evidence>
<dbReference type="SUPFAM" id="SSF101148">
    <property type="entry name" value="Plant invertase/pectin methylesterase inhibitor"/>
    <property type="match status" value="1"/>
</dbReference>
<keyword evidence="15" id="KW-0472">Membrane</keyword>
<dbReference type="FunFam" id="2.160.20.10:FF:000029">
    <property type="entry name" value="Pectinesterase 4"/>
    <property type="match status" value="1"/>
</dbReference>
<keyword evidence="9 14" id="KW-0063">Aspartyl esterase</keyword>
<evidence type="ECO:0000256" key="9">
    <source>
        <dbReference type="ARBA" id="ARBA00023085"/>
    </source>
</evidence>
<keyword evidence="7" id="KW-0964">Secreted</keyword>
<comment type="pathway">
    <text evidence="2 14">Glycan metabolism; pectin degradation; 2-dehydro-3-deoxy-D-gluconate from pectin: step 1/5.</text>
</comment>
<keyword evidence="11" id="KW-0325">Glycoprotein</keyword>
<evidence type="ECO:0000256" key="5">
    <source>
        <dbReference type="ARBA" id="ARBA00013229"/>
    </source>
</evidence>
<dbReference type="EC" id="3.1.1.11" evidence="5 14"/>
<evidence type="ECO:0000256" key="3">
    <source>
        <dbReference type="ARBA" id="ARBA00006027"/>
    </source>
</evidence>
<dbReference type="Gene3D" id="1.20.140.40">
    <property type="entry name" value="Invertase/pectin methylesterase inhibitor family protein"/>
    <property type="match status" value="1"/>
</dbReference>
<evidence type="ECO:0000313" key="18">
    <source>
        <dbReference type="Proteomes" id="UP000289738"/>
    </source>
</evidence>
<evidence type="ECO:0000313" key="17">
    <source>
        <dbReference type="EMBL" id="RYR71651.1"/>
    </source>
</evidence>
<keyword evidence="18" id="KW-1185">Reference proteome</keyword>
<comment type="subcellular location">
    <subcellularLocation>
        <location evidence="1">Secreted</location>
        <location evidence="1">Cell wall</location>
    </subcellularLocation>
</comment>
<evidence type="ECO:0000256" key="15">
    <source>
        <dbReference type="SAM" id="Phobius"/>
    </source>
</evidence>
<dbReference type="SUPFAM" id="SSF51126">
    <property type="entry name" value="Pectin lyase-like"/>
    <property type="match status" value="1"/>
</dbReference>
<accession>A0A445E872</accession>
<dbReference type="Pfam" id="PF04043">
    <property type="entry name" value="PMEI"/>
    <property type="match status" value="1"/>
</dbReference>
<evidence type="ECO:0000256" key="10">
    <source>
        <dbReference type="ARBA" id="ARBA00023157"/>
    </source>
</evidence>
<reference evidence="17 18" key="1">
    <citation type="submission" date="2019-01" db="EMBL/GenBank/DDBJ databases">
        <title>Sequencing of cultivated peanut Arachis hypogaea provides insights into genome evolution and oil improvement.</title>
        <authorList>
            <person name="Chen X."/>
        </authorList>
    </citation>
    <scope>NUCLEOTIDE SEQUENCE [LARGE SCALE GENOMIC DNA]</scope>
    <source>
        <strain evidence="18">cv. Fuhuasheng</strain>
        <tissue evidence="17">Leaves</tissue>
    </source>
</reference>
<name>A0A445E872_ARAHY</name>
<evidence type="ECO:0000256" key="7">
    <source>
        <dbReference type="ARBA" id="ARBA00022525"/>
    </source>
</evidence>
<proteinExistence type="inferred from homology"/>
<comment type="similarity">
    <text evidence="4">In the C-terminal section; belongs to the pectinesterase family.</text>
</comment>
<comment type="catalytic activity">
    <reaction evidence="14">
        <text>[(1-&gt;4)-alpha-D-galacturonosyl methyl ester](n) + n H2O = [(1-&gt;4)-alpha-D-galacturonosyl](n) + n methanol + n H(+)</text>
        <dbReference type="Rhea" id="RHEA:22380"/>
        <dbReference type="Rhea" id="RHEA-COMP:14570"/>
        <dbReference type="Rhea" id="RHEA-COMP:14573"/>
        <dbReference type="ChEBI" id="CHEBI:15377"/>
        <dbReference type="ChEBI" id="CHEBI:15378"/>
        <dbReference type="ChEBI" id="CHEBI:17790"/>
        <dbReference type="ChEBI" id="CHEBI:140522"/>
        <dbReference type="ChEBI" id="CHEBI:140523"/>
        <dbReference type="EC" id="3.1.1.11"/>
    </reaction>
</comment>
<evidence type="ECO:0000256" key="2">
    <source>
        <dbReference type="ARBA" id="ARBA00005184"/>
    </source>
</evidence>
<feature type="transmembrane region" description="Helical" evidence="15">
    <location>
        <begin position="12"/>
        <end position="33"/>
    </location>
</feature>
<dbReference type="PROSITE" id="PS00503">
    <property type="entry name" value="PECTINESTERASE_2"/>
    <property type="match status" value="1"/>
</dbReference>
<evidence type="ECO:0000256" key="13">
    <source>
        <dbReference type="PROSITE-ProRule" id="PRU10040"/>
    </source>
</evidence>
<dbReference type="InterPro" id="IPR033131">
    <property type="entry name" value="Pectinesterase_Asp_AS"/>
</dbReference>
<dbReference type="UniPathway" id="UPA00545">
    <property type="reaction ID" value="UER00823"/>
</dbReference>
<comment type="similarity">
    <text evidence="3">In the N-terminal section; belongs to the PMEI family.</text>
</comment>
<dbReference type="PANTHER" id="PTHR31707">
    <property type="entry name" value="PECTINESTERASE"/>
    <property type="match status" value="1"/>
</dbReference>
<organism evidence="17 18">
    <name type="scientific">Arachis hypogaea</name>
    <name type="common">Peanut</name>
    <dbReference type="NCBI Taxonomy" id="3818"/>
    <lineage>
        <taxon>Eukaryota</taxon>
        <taxon>Viridiplantae</taxon>
        <taxon>Streptophyta</taxon>
        <taxon>Embryophyta</taxon>
        <taxon>Tracheophyta</taxon>
        <taxon>Spermatophyta</taxon>
        <taxon>Magnoliopsida</taxon>
        <taxon>eudicotyledons</taxon>
        <taxon>Gunneridae</taxon>
        <taxon>Pentapetalae</taxon>
        <taxon>rosids</taxon>
        <taxon>fabids</taxon>
        <taxon>Fabales</taxon>
        <taxon>Fabaceae</taxon>
        <taxon>Papilionoideae</taxon>
        <taxon>50 kb inversion clade</taxon>
        <taxon>dalbergioids sensu lato</taxon>
        <taxon>Dalbergieae</taxon>
        <taxon>Pterocarpus clade</taxon>
        <taxon>Arachis</taxon>
    </lineage>
</organism>
<feature type="domain" description="Pectinesterase inhibitor" evidence="16">
    <location>
        <begin position="55"/>
        <end position="213"/>
    </location>
</feature>
<dbReference type="GO" id="GO:0004857">
    <property type="term" value="F:enzyme inhibitor activity"/>
    <property type="evidence" value="ECO:0007669"/>
    <property type="project" value="InterPro"/>
</dbReference>
<dbReference type="CDD" id="cd15798">
    <property type="entry name" value="PMEI-like_3"/>
    <property type="match status" value="1"/>
</dbReference>
<keyword evidence="6" id="KW-0134">Cell wall</keyword>
<keyword evidence="10" id="KW-1015">Disulfide bond</keyword>
<evidence type="ECO:0000256" key="1">
    <source>
        <dbReference type="ARBA" id="ARBA00004191"/>
    </source>
</evidence>
<feature type="active site" evidence="13">
    <location>
        <position position="409"/>
    </location>
</feature>
<gene>
    <name evidence="17" type="ORF">Ahy_A02g005877</name>
</gene>
<dbReference type="GO" id="GO:0042545">
    <property type="term" value="P:cell wall modification"/>
    <property type="evidence" value="ECO:0007669"/>
    <property type="project" value="UniProtKB-UniRule"/>
</dbReference>
<evidence type="ECO:0000256" key="4">
    <source>
        <dbReference type="ARBA" id="ARBA00007786"/>
    </source>
</evidence>
<dbReference type="Gene3D" id="2.160.20.10">
    <property type="entry name" value="Single-stranded right-handed beta-helix, Pectin lyase-like"/>
    <property type="match status" value="1"/>
</dbReference>
<dbReference type="InterPro" id="IPR035513">
    <property type="entry name" value="Invertase/methylesterase_inhib"/>
</dbReference>
<evidence type="ECO:0000256" key="11">
    <source>
        <dbReference type="ARBA" id="ARBA00023180"/>
    </source>
</evidence>
<keyword evidence="15" id="KW-1133">Transmembrane helix</keyword>
<evidence type="ECO:0000256" key="6">
    <source>
        <dbReference type="ARBA" id="ARBA00022512"/>
    </source>
</evidence>
<dbReference type="InterPro" id="IPR012334">
    <property type="entry name" value="Pectin_lyas_fold"/>
</dbReference>
<dbReference type="Pfam" id="PF01095">
    <property type="entry name" value="Pectinesterase"/>
    <property type="match status" value="1"/>
</dbReference>
<evidence type="ECO:0000256" key="12">
    <source>
        <dbReference type="ARBA" id="ARBA00023316"/>
    </source>
</evidence>
<evidence type="ECO:0000259" key="16">
    <source>
        <dbReference type="SMART" id="SM00856"/>
    </source>
</evidence>
<comment type="caution">
    <text evidence="17">The sequence shown here is derived from an EMBL/GenBank/DDBJ whole genome shotgun (WGS) entry which is preliminary data.</text>
</comment>
<dbReference type="STRING" id="3818.A0A445E872"/>
<dbReference type="Proteomes" id="UP000289738">
    <property type="component" value="Chromosome A02"/>
</dbReference>
<dbReference type="GO" id="GO:0045490">
    <property type="term" value="P:pectin catabolic process"/>
    <property type="evidence" value="ECO:0007669"/>
    <property type="project" value="UniProtKB-UniRule"/>
</dbReference>
<evidence type="ECO:0000256" key="8">
    <source>
        <dbReference type="ARBA" id="ARBA00022801"/>
    </source>
</evidence>
<sequence>MNNLRKSPCFPFIPILSIMFALILLATHLNYFIEAPNFKSTTPQEGKKHLHFQNHIQLVAHSKCKGTLYPDLCVSTLSTFPNLETKTMPQIISKVVNHTVHEVKSSSNNCTTIIKNLQNTLNTIEKRALDDCLKLFDDTIVELNTTILDLSKNPSSSSSSSNQDLQTLLSGAMTNLYTCLDGFSQSNNGNAVRGLIEEKVIEISHHVSNSLAMLKKVKTSLKKEEVFAEYGTMKKGFPSWVSAKDRKLLEGGNVNETKIDVVVAKDGSGNFTTIGEAVVMAPNSSTTRFVIYIKSGAYFENVEVIRKKTNLVFIGDGIGRTIVKASRNVVDGWTTFQSATVAVVGEGFIAKGITFENSAGPDKHQAVALRSGADFSAFYKCSFVGYQDTLYVHSMRQFYRDCDIYGTVDFIFGNAAVLFQNCNLYARKPNENQKNLFTAQGREDPNQNTGISILNCKIAAASDLIPVKSSFRSYLGRPWKLYSRTVYLR</sequence>
<dbReference type="InterPro" id="IPR000070">
    <property type="entry name" value="Pectinesterase_cat"/>
</dbReference>
<dbReference type="InterPro" id="IPR011050">
    <property type="entry name" value="Pectin_lyase_fold/virulence"/>
</dbReference>
<dbReference type="SMART" id="SM00856">
    <property type="entry name" value="PMEI"/>
    <property type="match status" value="1"/>
</dbReference>
<dbReference type="FunFam" id="1.20.140.40:FF:000010">
    <property type="entry name" value="Pectinesterase"/>
    <property type="match status" value="1"/>
</dbReference>
<keyword evidence="15" id="KW-0812">Transmembrane</keyword>
<dbReference type="NCBIfam" id="TIGR01614">
    <property type="entry name" value="PME_inhib"/>
    <property type="match status" value="1"/>
</dbReference>
<protein>
    <recommendedName>
        <fullName evidence="5 14">Pectinesterase</fullName>
        <ecNumber evidence="5 14">3.1.1.11</ecNumber>
    </recommendedName>
</protein>
<dbReference type="AlphaFoldDB" id="A0A445E872"/>